<dbReference type="EMBL" id="CP104013">
    <property type="protein sequence ID" value="UYP48302.1"/>
    <property type="molecule type" value="Genomic_DNA"/>
</dbReference>
<dbReference type="InterPro" id="IPR050855">
    <property type="entry name" value="NDM-1-like"/>
</dbReference>
<organism evidence="2 3">
    <name type="scientific">Candidatus Lokiarchaeum ossiferum</name>
    <dbReference type="NCBI Taxonomy" id="2951803"/>
    <lineage>
        <taxon>Archaea</taxon>
        <taxon>Promethearchaeati</taxon>
        <taxon>Promethearchaeota</taxon>
        <taxon>Promethearchaeia</taxon>
        <taxon>Promethearchaeales</taxon>
        <taxon>Promethearchaeaceae</taxon>
        <taxon>Candidatus Lokiarchaeum</taxon>
    </lineage>
</organism>
<proteinExistence type="predicted"/>
<evidence type="ECO:0000313" key="2">
    <source>
        <dbReference type="EMBL" id="UYP48302.1"/>
    </source>
</evidence>
<sequence>MSDAIQVEKLSIIEIPFKAVNCYLLRSPLGFILIDTGTTKNRHELETQLNRHGITPQNKTLLLIILTHGDFDHSGNAAYLKTRYNVPVALHYADFGMVEKGDITWNRNMNPFLKVIAKGLTMVLGLRLKKQDRFTPEITLLEGQQLTEYGVEGEIIELPGHSKGSIGILLKNQSLICGDVFQNRSTPELADMVADKTAIEESVAKIQKRNPKVVFPGHGSRFNWENFKG</sequence>
<dbReference type="InterPro" id="IPR036866">
    <property type="entry name" value="RibonucZ/Hydroxyglut_hydro"/>
</dbReference>
<dbReference type="PANTHER" id="PTHR42951:SF17">
    <property type="entry name" value="METALLO-BETA-LACTAMASE DOMAIN-CONTAINING PROTEIN"/>
    <property type="match status" value="1"/>
</dbReference>
<keyword evidence="3" id="KW-1185">Reference proteome</keyword>
<dbReference type="InterPro" id="IPR001279">
    <property type="entry name" value="Metallo-B-lactamas"/>
</dbReference>
<accession>A0ABY6HXQ9</accession>
<name>A0ABY6HXQ9_9ARCH</name>
<dbReference type="Pfam" id="PF00753">
    <property type="entry name" value="Lactamase_B"/>
    <property type="match status" value="1"/>
</dbReference>
<evidence type="ECO:0000259" key="1">
    <source>
        <dbReference type="SMART" id="SM00849"/>
    </source>
</evidence>
<feature type="domain" description="Metallo-beta-lactamase" evidence="1">
    <location>
        <begin position="19"/>
        <end position="218"/>
    </location>
</feature>
<gene>
    <name evidence="2" type="ORF">NEF87_004587</name>
</gene>
<dbReference type="PANTHER" id="PTHR42951">
    <property type="entry name" value="METALLO-BETA-LACTAMASE DOMAIN-CONTAINING"/>
    <property type="match status" value="1"/>
</dbReference>
<dbReference type="SUPFAM" id="SSF56281">
    <property type="entry name" value="Metallo-hydrolase/oxidoreductase"/>
    <property type="match status" value="1"/>
</dbReference>
<protein>
    <recommendedName>
        <fullName evidence="1">Metallo-beta-lactamase domain-containing protein</fullName>
    </recommendedName>
</protein>
<evidence type="ECO:0000313" key="3">
    <source>
        <dbReference type="Proteomes" id="UP001208689"/>
    </source>
</evidence>
<dbReference type="SMART" id="SM00849">
    <property type="entry name" value="Lactamase_B"/>
    <property type="match status" value="1"/>
</dbReference>
<dbReference type="Gene3D" id="3.60.15.10">
    <property type="entry name" value="Ribonuclease Z/Hydroxyacylglutathione hydrolase-like"/>
    <property type="match status" value="1"/>
</dbReference>
<dbReference type="Proteomes" id="UP001208689">
    <property type="component" value="Chromosome"/>
</dbReference>
<reference evidence="2" key="1">
    <citation type="submission" date="2022-09" db="EMBL/GenBank/DDBJ databases">
        <title>Actin cytoskeleton and complex cell architecture in an #Asgard archaeon.</title>
        <authorList>
            <person name="Ponce Toledo R.I."/>
            <person name="Schleper C."/>
            <person name="Rodrigues Oliveira T."/>
            <person name="Wollweber F."/>
            <person name="Xu J."/>
            <person name="Rittmann S."/>
            <person name="Klingl A."/>
            <person name="Pilhofer M."/>
        </authorList>
    </citation>
    <scope>NUCLEOTIDE SEQUENCE</scope>
    <source>
        <strain evidence="2">B-35</strain>
    </source>
</reference>